<dbReference type="SUPFAM" id="SSF56349">
    <property type="entry name" value="DNA breaking-rejoining enzymes"/>
    <property type="match status" value="1"/>
</dbReference>
<dbReference type="InterPro" id="IPR011010">
    <property type="entry name" value="DNA_brk_join_enz"/>
</dbReference>
<accession>A0ABD7RMK5</accession>
<protein>
    <recommendedName>
        <fullName evidence="4">Tyr recombinase domain-containing protein</fullName>
    </recommendedName>
</protein>
<dbReference type="RefSeq" id="WP_143503391.1">
    <property type="nucleotide sequence ID" value="NZ_SCFV01000022.1"/>
</dbReference>
<gene>
    <name evidence="2" type="ORF">EQ836_25585</name>
</gene>
<dbReference type="InterPro" id="IPR013762">
    <property type="entry name" value="Integrase-like_cat_sf"/>
</dbReference>
<evidence type="ECO:0000256" key="1">
    <source>
        <dbReference type="ARBA" id="ARBA00023172"/>
    </source>
</evidence>
<reference evidence="2 3" key="1">
    <citation type="submission" date="2019-01" db="EMBL/GenBank/DDBJ databases">
        <title>Whole genome shotgun sequencing of Pseudomonas spp. isolated by its ability to degrade furfural.</title>
        <authorList>
            <person name="Donoso R."/>
            <person name="Farkas C."/>
            <person name="Villegas P."/>
            <person name="Gonzales-Toro F."/>
            <person name="Guajardo-Parra M."/>
            <person name="Araya-Nail M."/>
            <person name="Morgante V."/>
            <person name="Perez-Pantoja D."/>
        </authorList>
    </citation>
    <scope>NUCLEOTIDE SEQUENCE [LARGE SCALE GENOMIC DNA]</scope>
    <source>
        <strain evidence="2 3">VN231</strain>
    </source>
</reference>
<sequence length="642" mass="73179">MDVSPDALEELYELMLEAQPTSSMRRNLAKGLLEFHGHLQKTFAYPPISPYSALGIGKTPQFVDAQIINEDQYRLVLRDLATGPLSQRSPRLAIIAQAMLIFGFRLGLRRNEALKLLRRDLQLCSLPDARAAAVRRRHQNLKRLSPERLTVLERPINLHVRPHAQRALKTRNSTRTLPLHVLLEADELQLIERLAQLRDDEELKSPYSEFLFCIPQFQTRWVSESTLMPAIHDALRRVTGCSDMHYHHLRHSAATWLTFKLAASAFGVSQEAGLLFGKHPQTMKWLLDTERLNRAFLHSPEAPTRRVVHITSAVLGHASPKTSLLHYVHCMPWLSALCWQWNPGFLPPGHVIAKIAQVSLPNKPDDPPAPGLPADIRHMQRIIGRIKVYRHSNQVQVRCPLISPQKGDGGWALTRMNEISSMLSYEAYAESSGQSVNMDWVGFTEADRSAMLERARYISRLGKHRLQSPTTSDSNYRVDLVPRPPKHGGPAGVAAYSDRLYGLLSSRHKAKASRVLDDFVERCWASETTLRFYSGKDEQSAREYTWLLSELGIPLVDTEFIIYDTRTPRQTKSRWRTVLGKPRLKFTEQVPENRCAENRHMGIRVQLRLPGVELTAQEQNHHSGAALRYLMLMASIDWHFRA</sequence>
<dbReference type="Proteomes" id="UP000317327">
    <property type="component" value="Unassembled WGS sequence"/>
</dbReference>
<name>A0ABD7RMK5_ECTME</name>
<dbReference type="EMBL" id="SCFV01000022">
    <property type="protein sequence ID" value="TRO10488.1"/>
    <property type="molecule type" value="Genomic_DNA"/>
</dbReference>
<dbReference type="GO" id="GO:0006310">
    <property type="term" value="P:DNA recombination"/>
    <property type="evidence" value="ECO:0007669"/>
    <property type="project" value="UniProtKB-KW"/>
</dbReference>
<evidence type="ECO:0000313" key="2">
    <source>
        <dbReference type="EMBL" id="TRO10488.1"/>
    </source>
</evidence>
<comment type="caution">
    <text evidence="2">The sequence shown here is derived from an EMBL/GenBank/DDBJ whole genome shotgun (WGS) entry which is preliminary data.</text>
</comment>
<keyword evidence="1" id="KW-0233">DNA recombination</keyword>
<dbReference type="AlphaFoldDB" id="A0ABD7RMK5"/>
<evidence type="ECO:0000313" key="3">
    <source>
        <dbReference type="Proteomes" id="UP000317327"/>
    </source>
</evidence>
<organism evidence="2 3">
    <name type="scientific">Ectopseudomonas mendocina</name>
    <name type="common">Pseudomonas mendocina</name>
    <dbReference type="NCBI Taxonomy" id="300"/>
    <lineage>
        <taxon>Bacteria</taxon>
        <taxon>Pseudomonadati</taxon>
        <taxon>Pseudomonadota</taxon>
        <taxon>Gammaproteobacteria</taxon>
        <taxon>Pseudomonadales</taxon>
        <taxon>Pseudomonadaceae</taxon>
        <taxon>Ectopseudomonas</taxon>
    </lineage>
</organism>
<evidence type="ECO:0008006" key="4">
    <source>
        <dbReference type="Google" id="ProtNLM"/>
    </source>
</evidence>
<dbReference type="Gene3D" id="1.10.443.10">
    <property type="entry name" value="Intergrase catalytic core"/>
    <property type="match status" value="1"/>
</dbReference>
<proteinExistence type="predicted"/>